<sequence>MLSGRLETKLTRDGNHSPLHVPAGRCQRAKHGTLAWPCLSSLPPGDRQSRLRFLFDPFRDPTGSESTRSAQLALAVFLALCRGSDARSPKLSRLALTSTAAGGNAHARLRVAVGDKPNTARLRLDGATVSLARARVLAFAVAARLSYGSRGAEIFRVPVAASLQPATTPFSIPLPLAKLVRTYANREHPSAYELPAPARGISLYAFRGQFLLLYTYIPTLLSSSKAHDQFQTFSSSGRMAPRHADAEKKRPFLC</sequence>
<evidence type="ECO:0000256" key="1">
    <source>
        <dbReference type="SAM" id="MobiDB-lite"/>
    </source>
</evidence>
<organism evidence="2 3">
    <name type="scientific">Oryza sativa subsp. japonica</name>
    <name type="common">Rice</name>
    <dbReference type="NCBI Taxonomy" id="39947"/>
    <lineage>
        <taxon>Eukaryota</taxon>
        <taxon>Viridiplantae</taxon>
        <taxon>Streptophyta</taxon>
        <taxon>Embryophyta</taxon>
        <taxon>Tracheophyta</taxon>
        <taxon>Spermatophyta</taxon>
        <taxon>Magnoliopsida</taxon>
        <taxon>Liliopsida</taxon>
        <taxon>Poales</taxon>
        <taxon>Poaceae</taxon>
        <taxon>BOP clade</taxon>
        <taxon>Oryzoideae</taxon>
        <taxon>Oryzeae</taxon>
        <taxon>Oryzinae</taxon>
        <taxon>Oryza</taxon>
        <taxon>Oryza sativa</taxon>
    </lineage>
</organism>
<dbReference type="EMBL" id="AP004127">
    <property type="protein sequence ID" value="BAB64270.1"/>
    <property type="molecule type" value="Genomic_DNA"/>
</dbReference>
<proteinExistence type="predicted"/>
<reference evidence="3" key="2">
    <citation type="journal article" date="2008" name="Nucleic Acids Res.">
        <title>The rice annotation project database (RAP-DB): 2008 update.</title>
        <authorList>
            <consortium name="The rice annotation project (RAP)"/>
        </authorList>
    </citation>
    <scope>GENOME REANNOTATION</scope>
    <source>
        <strain evidence="3">cv. Nipponbare</strain>
    </source>
</reference>
<accession>Q7F5E0</accession>
<evidence type="ECO:0000313" key="3">
    <source>
        <dbReference type="Proteomes" id="UP000000763"/>
    </source>
</evidence>
<feature type="region of interest" description="Disordered" evidence="1">
    <location>
        <begin position="1"/>
        <end position="21"/>
    </location>
</feature>
<evidence type="ECO:0000313" key="2">
    <source>
        <dbReference type="EMBL" id="BAB64270.1"/>
    </source>
</evidence>
<reference evidence="3" key="1">
    <citation type="journal article" date="2005" name="Nature">
        <title>The map-based sequence of the rice genome.</title>
        <authorList>
            <consortium name="International rice genome sequencing project (IRGSP)"/>
            <person name="Matsumoto T."/>
            <person name="Wu J."/>
            <person name="Kanamori H."/>
            <person name="Katayose Y."/>
            <person name="Fujisawa M."/>
            <person name="Namiki N."/>
            <person name="Mizuno H."/>
            <person name="Yamamoto K."/>
            <person name="Antonio B.A."/>
            <person name="Baba T."/>
            <person name="Sakata K."/>
            <person name="Nagamura Y."/>
            <person name="Aoki H."/>
            <person name="Arikawa K."/>
            <person name="Arita K."/>
            <person name="Bito T."/>
            <person name="Chiden Y."/>
            <person name="Fujitsuka N."/>
            <person name="Fukunaka R."/>
            <person name="Hamada M."/>
            <person name="Harada C."/>
            <person name="Hayashi A."/>
            <person name="Hijishita S."/>
            <person name="Honda M."/>
            <person name="Hosokawa S."/>
            <person name="Ichikawa Y."/>
            <person name="Idonuma A."/>
            <person name="Iijima M."/>
            <person name="Ikeda M."/>
            <person name="Ikeno M."/>
            <person name="Ito K."/>
            <person name="Ito S."/>
            <person name="Ito T."/>
            <person name="Ito Y."/>
            <person name="Ito Y."/>
            <person name="Iwabuchi A."/>
            <person name="Kamiya K."/>
            <person name="Karasawa W."/>
            <person name="Kurita K."/>
            <person name="Katagiri S."/>
            <person name="Kikuta A."/>
            <person name="Kobayashi H."/>
            <person name="Kobayashi N."/>
            <person name="Machita K."/>
            <person name="Maehara T."/>
            <person name="Masukawa M."/>
            <person name="Mizubayashi T."/>
            <person name="Mukai Y."/>
            <person name="Nagasaki H."/>
            <person name="Nagata Y."/>
            <person name="Naito S."/>
            <person name="Nakashima M."/>
            <person name="Nakama Y."/>
            <person name="Nakamichi Y."/>
            <person name="Nakamura M."/>
            <person name="Meguro A."/>
            <person name="Negishi M."/>
            <person name="Ohta I."/>
            <person name="Ohta T."/>
            <person name="Okamoto M."/>
            <person name="Ono N."/>
            <person name="Saji S."/>
            <person name="Sakaguchi M."/>
            <person name="Sakai K."/>
            <person name="Shibata M."/>
            <person name="Shimokawa T."/>
            <person name="Song J."/>
            <person name="Takazaki Y."/>
            <person name="Terasawa K."/>
            <person name="Tsugane M."/>
            <person name="Tsuji K."/>
            <person name="Ueda S."/>
            <person name="Waki K."/>
            <person name="Yamagata H."/>
            <person name="Yamamoto M."/>
            <person name="Yamamoto S."/>
            <person name="Yamane H."/>
            <person name="Yoshiki S."/>
            <person name="Yoshihara R."/>
            <person name="Yukawa K."/>
            <person name="Zhong H."/>
            <person name="Yano M."/>
            <person name="Yuan Q."/>
            <person name="Ouyang S."/>
            <person name="Liu J."/>
            <person name="Jones K.M."/>
            <person name="Gansberger K."/>
            <person name="Moffat K."/>
            <person name="Hill J."/>
            <person name="Bera J."/>
            <person name="Fadrosh D."/>
            <person name="Jin S."/>
            <person name="Johri S."/>
            <person name="Kim M."/>
            <person name="Overton L."/>
            <person name="Reardon M."/>
            <person name="Tsitrin T."/>
            <person name="Vuong H."/>
            <person name="Weaver B."/>
            <person name="Ciecko A."/>
            <person name="Tallon L."/>
            <person name="Jackson J."/>
            <person name="Pai G."/>
            <person name="Aken S.V."/>
            <person name="Utterback T."/>
            <person name="Reidmuller S."/>
            <person name="Feldblyum T."/>
            <person name="Hsiao J."/>
            <person name="Zismann V."/>
            <person name="Iobst S."/>
            <person name="de Vazeille A.R."/>
            <person name="Buell C.R."/>
            <person name="Ying K."/>
            <person name="Li Y."/>
            <person name="Lu T."/>
            <person name="Huang Y."/>
            <person name="Zhao Q."/>
            <person name="Feng Q."/>
            <person name="Zhang L."/>
            <person name="Zhu J."/>
            <person name="Weng Q."/>
            <person name="Mu J."/>
            <person name="Lu Y."/>
            <person name="Fan D."/>
            <person name="Liu Y."/>
            <person name="Guan J."/>
            <person name="Zhang Y."/>
            <person name="Yu S."/>
            <person name="Liu X."/>
            <person name="Zhang Y."/>
            <person name="Hong G."/>
            <person name="Han B."/>
            <person name="Choisne N."/>
            <person name="Demange N."/>
            <person name="Orjeda G."/>
            <person name="Samain S."/>
            <person name="Cattolico L."/>
            <person name="Pelletier E."/>
            <person name="Couloux A."/>
            <person name="Segurens B."/>
            <person name="Wincker P."/>
            <person name="D'Hont A."/>
            <person name="Scarpelli C."/>
            <person name="Weissenbach J."/>
            <person name="Salanoubat M."/>
            <person name="Quetier F."/>
            <person name="Yu Y."/>
            <person name="Kim H.R."/>
            <person name="Rambo T."/>
            <person name="Currie J."/>
            <person name="Collura K."/>
            <person name="Luo M."/>
            <person name="Yang T."/>
            <person name="Ammiraju J.S.S."/>
            <person name="Engler F."/>
            <person name="Soderlund C."/>
            <person name="Wing R.A."/>
            <person name="Palmer L.E."/>
            <person name="de la Bastide M."/>
            <person name="Spiegel L."/>
            <person name="Nascimento L."/>
            <person name="Zutavern T."/>
            <person name="O'Shaughnessy A."/>
            <person name="Dike S."/>
            <person name="Dedhia N."/>
            <person name="Preston R."/>
            <person name="Balija V."/>
            <person name="McCombie W.R."/>
            <person name="Chow T."/>
            <person name="Chen H."/>
            <person name="Chung M."/>
            <person name="Chen C."/>
            <person name="Shaw J."/>
            <person name="Wu H."/>
            <person name="Hsiao K."/>
            <person name="Chao Y."/>
            <person name="Chu M."/>
            <person name="Cheng C."/>
            <person name="Hour A."/>
            <person name="Lee P."/>
            <person name="Lin S."/>
            <person name="Lin Y."/>
            <person name="Liou J."/>
            <person name="Liu S."/>
            <person name="Hsing Y."/>
            <person name="Raghuvanshi S."/>
            <person name="Mohanty A."/>
            <person name="Bharti A.K."/>
            <person name="Gaur A."/>
            <person name="Gupta V."/>
            <person name="Kumar D."/>
            <person name="Ravi V."/>
            <person name="Vij S."/>
            <person name="Kapur A."/>
            <person name="Khurana P."/>
            <person name="Khurana P."/>
            <person name="Khurana J.P."/>
            <person name="Tyagi A.K."/>
            <person name="Gaikwad K."/>
            <person name="Singh A."/>
            <person name="Dalal V."/>
            <person name="Srivastava S."/>
            <person name="Dixit A."/>
            <person name="Pal A.K."/>
            <person name="Ghazi I.A."/>
            <person name="Yadav M."/>
            <person name="Pandit A."/>
            <person name="Bhargava A."/>
            <person name="Sureshbabu K."/>
            <person name="Batra K."/>
            <person name="Sharma T.R."/>
            <person name="Mohapatra T."/>
            <person name="Singh N.K."/>
            <person name="Messing J."/>
            <person name="Nelson A.B."/>
            <person name="Fuks G."/>
            <person name="Kavchok S."/>
            <person name="Keizer G."/>
            <person name="Linton E."/>
            <person name="Llaca V."/>
            <person name="Song R."/>
            <person name="Tanyolac B."/>
            <person name="Young S."/>
            <person name="Ho-Il K."/>
            <person name="Hahn J.H."/>
            <person name="Sangsakoo G."/>
            <person name="Vanavichit A."/>
            <person name="de Mattos Luiz.A.T."/>
            <person name="Zimmer P.D."/>
            <person name="Malone G."/>
            <person name="Dellagostin O."/>
            <person name="de Oliveira A.C."/>
            <person name="Bevan M."/>
            <person name="Bancroft I."/>
            <person name="Minx P."/>
            <person name="Cordum H."/>
            <person name="Wilson R."/>
            <person name="Cheng Z."/>
            <person name="Jin W."/>
            <person name="Jiang J."/>
            <person name="Leong S.A."/>
            <person name="Iwama H."/>
            <person name="Gojobori T."/>
            <person name="Itoh T."/>
            <person name="Niimura Y."/>
            <person name="Fujii Y."/>
            <person name="Habara T."/>
            <person name="Sakai H."/>
            <person name="Sato Y."/>
            <person name="Wilson G."/>
            <person name="Kumar K."/>
            <person name="McCouch S."/>
            <person name="Juretic N."/>
            <person name="Hoen D."/>
            <person name="Wright S."/>
            <person name="Bruskiewich R."/>
            <person name="Bureau T."/>
            <person name="Miyao A."/>
            <person name="Hirochika H."/>
            <person name="Nishikawa T."/>
            <person name="Kadowaki K."/>
            <person name="Sugiura M."/>
            <person name="Burr B."/>
            <person name="Sasaki T."/>
        </authorList>
    </citation>
    <scope>NUCLEOTIDE SEQUENCE [LARGE SCALE GENOMIC DNA]</scope>
    <source>
        <strain evidence="3">cv. Nipponbare</strain>
    </source>
</reference>
<dbReference type="AlphaFoldDB" id="Q7F5E0"/>
<dbReference type="Proteomes" id="UP000000763">
    <property type="component" value="Chromosome 1"/>
</dbReference>
<name>Q7F5E0_ORYSJ</name>
<feature type="compositionally biased region" description="Basic and acidic residues" evidence="1">
    <location>
        <begin position="1"/>
        <end position="15"/>
    </location>
</feature>
<protein>
    <submittedName>
        <fullName evidence="2">Uncharacterized protein</fullName>
    </submittedName>
</protein>
<gene>
    <name evidence="2" type="ORF">P0005H10.9</name>
</gene>